<dbReference type="PANTHER" id="PTHR43680:SF2">
    <property type="entry name" value="NITRATE REDUCTASE MOLYBDENUM COFACTOR ASSEMBLY CHAPERONE NARJ"/>
    <property type="match status" value="1"/>
</dbReference>
<gene>
    <name evidence="2" type="primary">narJ</name>
    <name evidence="2" type="ORF">DK869_06190</name>
</gene>
<evidence type="ECO:0000256" key="1">
    <source>
        <dbReference type="ARBA" id="ARBA00023063"/>
    </source>
</evidence>
<reference evidence="2 3" key="1">
    <citation type="submission" date="2018-05" db="EMBL/GenBank/DDBJ databases">
        <title>Reference genomes for bee gut microbiota database.</title>
        <authorList>
            <person name="Ellegaard K.M."/>
        </authorList>
    </citation>
    <scope>NUCLEOTIDE SEQUENCE [LARGE SCALE GENOMIC DNA]</scope>
    <source>
        <strain evidence="2 3">ESL0284</strain>
    </source>
</reference>
<name>A0A318NBS3_9PROT</name>
<dbReference type="Gene3D" id="1.10.4070.10">
    <property type="entry name" value="putative redox-enzyme maturation protein domain"/>
    <property type="match status" value="1"/>
</dbReference>
<dbReference type="InterPro" id="IPR003765">
    <property type="entry name" value="NO3_reductase_chaperone_NarJ"/>
</dbReference>
<evidence type="ECO:0000313" key="2">
    <source>
        <dbReference type="EMBL" id="PXZ00222.1"/>
    </source>
</evidence>
<organism evidence="2 3">
    <name type="scientific">Commensalibacter melissae</name>
    <dbReference type="NCBI Taxonomy" id="2070537"/>
    <lineage>
        <taxon>Bacteria</taxon>
        <taxon>Pseudomonadati</taxon>
        <taxon>Pseudomonadota</taxon>
        <taxon>Alphaproteobacteria</taxon>
        <taxon>Acetobacterales</taxon>
        <taxon>Acetobacteraceae</taxon>
    </lineage>
</organism>
<dbReference type="SUPFAM" id="SSF89155">
    <property type="entry name" value="TorD-like"/>
    <property type="match status" value="1"/>
</dbReference>
<accession>A0A318NBS3</accession>
<dbReference type="GO" id="GO:0042128">
    <property type="term" value="P:nitrate assimilation"/>
    <property type="evidence" value="ECO:0007669"/>
    <property type="project" value="UniProtKB-KW"/>
</dbReference>
<protein>
    <submittedName>
        <fullName evidence="2">Nitrate reductase molybdenum cofactor assembly chaperone</fullName>
    </submittedName>
</protein>
<dbReference type="NCBIfam" id="TIGR00684">
    <property type="entry name" value="narJ"/>
    <property type="match status" value="1"/>
</dbReference>
<dbReference type="PANTHER" id="PTHR43680">
    <property type="entry name" value="NITRATE REDUCTASE MOLYBDENUM COFACTOR ASSEMBLY CHAPERONE"/>
    <property type="match status" value="1"/>
</dbReference>
<dbReference type="InterPro" id="IPR020945">
    <property type="entry name" value="DMSO/NO3_reduct_chaperone"/>
</dbReference>
<dbReference type="GO" id="GO:0051082">
    <property type="term" value="F:unfolded protein binding"/>
    <property type="evidence" value="ECO:0007669"/>
    <property type="project" value="InterPro"/>
</dbReference>
<dbReference type="OrthoDB" id="8478585at2"/>
<dbReference type="GO" id="GO:0016530">
    <property type="term" value="F:metallochaperone activity"/>
    <property type="evidence" value="ECO:0007669"/>
    <property type="project" value="TreeGrafter"/>
</dbReference>
<dbReference type="AlphaFoldDB" id="A0A318NBS3"/>
<dbReference type="Pfam" id="PF02613">
    <property type="entry name" value="Nitrate_red_del"/>
    <property type="match status" value="1"/>
</dbReference>
<keyword evidence="3" id="KW-1185">Reference proteome</keyword>
<dbReference type="Proteomes" id="UP000247565">
    <property type="component" value="Unassembled WGS sequence"/>
</dbReference>
<dbReference type="GO" id="GO:0051131">
    <property type="term" value="P:chaperone-mediated protein complex assembly"/>
    <property type="evidence" value="ECO:0007669"/>
    <property type="project" value="InterPro"/>
</dbReference>
<dbReference type="EMBL" id="QGLT01000003">
    <property type="protein sequence ID" value="PXZ00222.1"/>
    <property type="molecule type" value="Genomic_DNA"/>
</dbReference>
<comment type="caution">
    <text evidence="2">The sequence shown here is derived from an EMBL/GenBank/DDBJ whole genome shotgun (WGS) entry which is preliminary data.</text>
</comment>
<keyword evidence="1" id="KW-0534">Nitrate assimilation</keyword>
<dbReference type="Gene3D" id="1.20.120.700">
    <property type="entry name" value="nitrate reductase, subunit delta (NarJ)"/>
    <property type="match status" value="1"/>
</dbReference>
<dbReference type="RefSeq" id="WP_110439145.1">
    <property type="nucleotide sequence ID" value="NZ_CP046393.1"/>
</dbReference>
<sequence length="218" mass="24547">MEIFKILSVLLCYPEQELVYALPSILGRLKTLEVEWSLLSPLLEHLKEKDLIDLQEEYVSLFDRNPSCSLHLFEHIHGEDRLRGQALVNLMSEYKANGYDISVIDELPDYLPLFLEFLSVCNEGEAKDLLAASIDVIDHIGSKLRESQSVYAGIFTLLVNYSSVQPQPLKVPPVKDMEEAMEKFGPNIEGVEPLLQTNACNLCSIDNENKGASHALSR</sequence>
<dbReference type="InterPro" id="IPR036411">
    <property type="entry name" value="TorD-like_sf"/>
</dbReference>
<proteinExistence type="predicted"/>
<evidence type="ECO:0000313" key="3">
    <source>
        <dbReference type="Proteomes" id="UP000247565"/>
    </source>
</evidence>